<evidence type="ECO:0000313" key="2">
    <source>
        <dbReference type="Proteomes" id="UP000051861"/>
    </source>
</evidence>
<comment type="caution">
    <text evidence="1">The sequence shown here is derived from an EMBL/GenBank/DDBJ whole genome shotgun (WGS) entry which is preliminary data.</text>
</comment>
<dbReference type="InterPro" id="IPR002882">
    <property type="entry name" value="CofD"/>
</dbReference>
<dbReference type="PANTHER" id="PTHR31240">
    <property type="entry name" value="MATERNAL EFFECT EMBRYO ARREST 18"/>
    <property type="match status" value="1"/>
</dbReference>
<accession>A0A0S7XRR4</accession>
<organism evidence="1 2">
    <name type="scientific">candidate division WOR-1 bacterium DG_54_3</name>
    <dbReference type="NCBI Taxonomy" id="1703775"/>
    <lineage>
        <taxon>Bacteria</taxon>
        <taxon>Bacillati</taxon>
        <taxon>Saganbacteria</taxon>
    </lineage>
</organism>
<dbReference type="PANTHER" id="PTHR31240:SF0">
    <property type="entry name" value="MATERNAL EFFECT EMBRYO ARREST 18"/>
    <property type="match status" value="1"/>
</dbReference>
<proteinExistence type="predicted"/>
<dbReference type="GO" id="GO:0043743">
    <property type="term" value="F:LPPG:FO 2-phospho-L-lactate transferase activity"/>
    <property type="evidence" value="ECO:0007669"/>
    <property type="project" value="InterPro"/>
</dbReference>
<reference evidence="1 2" key="1">
    <citation type="journal article" date="2015" name="Microbiome">
        <title>Genomic resolution of linkages in carbon, nitrogen, and sulfur cycling among widespread estuary sediment bacteria.</title>
        <authorList>
            <person name="Baker B.J."/>
            <person name="Lazar C.S."/>
            <person name="Teske A.P."/>
            <person name="Dick G.J."/>
        </authorList>
    </citation>
    <scope>NUCLEOTIDE SEQUENCE [LARGE SCALE GENOMIC DNA]</scope>
    <source>
        <strain evidence="1">DG_54_3</strain>
    </source>
</reference>
<dbReference type="Pfam" id="PF01933">
    <property type="entry name" value="CofD"/>
    <property type="match status" value="1"/>
</dbReference>
<dbReference type="CDD" id="cd07187">
    <property type="entry name" value="YvcK_like"/>
    <property type="match status" value="1"/>
</dbReference>
<dbReference type="EMBL" id="LIZX01000134">
    <property type="protein sequence ID" value="KPJ65120.1"/>
    <property type="molecule type" value="Genomic_DNA"/>
</dbReference>
<dbReference type="SUPFAM" id="SSF142338">
    <property type="entry name" value="CofD-like"/>
    <property type="match status" value="1"/>
</dbReference>
<evidence type="ECO:0000313" key="1">
    <source>
        <dbReference type="EMBL" id="KPJ65120.1"/>
    </source>
</evidence>
<name>A0A0S7XRR4_UNCSA</name>
<dbReference type="Proteomes" id="UP000051861">
    <property type="component" value="Unassembled WGS sequence"/>
</dbReference>
<dbReference type="AlphaFoldDB" id="A0A0S7XRR4"/>
<gene>
    <name evidence="1" type="ORF">AMJ44_10940</name>
</gene>
<evidence type="ECO:0008006" key="3">
    <source>
        <dbReference type="Google" id="ProtNLM"/>
    </source>
</evidence>
<sequence length="435" mass="49177">MKISLSERIEYGRKLLRSYVQRPKKGPKIVLFTGGTGSRLLACELRKYTHNASHIINTSDSGGSTRELRLLFRMPAIGDFRSRLLDLAGEISTRALLKRRLGDDNPQAAQAELEEELNDFITGRNKLVRDVVNGSENGHSKALIIMDALGQFQAQRLIYERNSRSKFKLKNASIGNLFLTGLYLQYGRDLETPIYFYKQLAEVKGHIIPTTLDYIHLAGMMRDDSILYGQHLITKSQLGPISDIWYVDGENNVARDIEPELNPKALGAIKEAQLIVYAMGSFYTSLLSNLKIPGIAQAIRESSAPKVFIANSVEDEETVGMSAGNMANEIIRFSRSRDDLTREPTDYLTHVIANDLRGESPIFKGKYGGKFRFSSPDTSDLISKDIEVIKTLLLCRKLAKRYESDRIKDEEELNELKNYDNRILARLLFSFIENN</sequence>
<dbReference type="InterPro" id="IPR038136">
    <property type="entry name" value="CofD-like_dom_sf"/>
</dbReference>
<protein>
    <recommendedName>
        <fullName evidence="3">Gluconeogenesis factor</fullName>
    </recommendedName>
</protein>
<dbReference type="Gene3D" id="3.40.50.10680">
    <property type="entry name" value="CofD-like domains"/>
    <property type="match status" value="1"/>
</dbReference>